<keyword evidence="3" id="KW-1185">Reference proteome</keyword>
<evidence type="ECO:0000259" key="1">
    <source>
        <dbReference type="Pfam" id="PF00535"/>
    </source>
</evidence>
<reference evidence="2 3" key="1">
    <citation type="submission" date="2020-12" db="EMBL/GenBank/DDBJ databases">
        <title>Revised draft genomes of Rhodomicrobium vannielii ATCC 17100 and Rhodomicrobium udaipurense JA643.</title>
        <authorList>
            <person name="Conners E.M."/>
            <person name="Davenport E.J."/>
            <person name="Bose A."/>
        </authorList>
    </citation>
    <scope>NUCLEOTIDE SEQUENCE [LARGE SCALE GENOMIC DNA]</scope>
    <source>
        <strain evidence="2 3">JA643</strain>
    </source>
</reference>
<name>A0A8I1GDQ5_9HYPH</name>
<dbReference type="RefSeq" id="WP_199502555.1">
    <property type="nucleotide sequence ID" value="NZ_JAEMUK010000086.1"/>
</dbReference>
<proteinExistence type="predicted"/>
<comment type="caution">
    <text evidence="2">The sequence shown here is derived from an EMBL/GenBank/DDBJ whole genome shotgun (WGS) entry which is preliminary data.</text>
</comment>
<dbReference type="InterPro" id="IPR029044">
    <property type="entry name" value="Nucleotide-diphossugar_trans"/>
</dbReference>
<dbReference type="EMBL" id="JAEMUK010000086">
    <property type="protein sequence ID" value="MBJ7545148.1"/>
    <property type="molecule type" value="Genomic_DNA"/>
</dbReference>
<dbReference type="Pfam" id="PF00535">
    <property type="entry name" value="Glycos_transf_2"/>
    <property type="match status" value="1"/>
</dbReference>
<dbReference type="InterPro" id="IPR050834">
    <property type="entry name" value="Glycosyltransf_2"/>
</dbReference>
<evidence type="ECO:0000313" key="3">
    <source>
        <dbReference type="Proteomes" id="UP000623250"/>
    </source>
</evidence>
<protein>
    <submittedName>
        <fullName evidence="2">Glycosyltransferase</fullName>
    </submittedName>
</protein>
<feature type="domain" description="Glycosyltransferase 2-like" evidence="1">
    <location>
        <begin position="42"/>
        <end position="143"/>
    </location>
</feature>
<evidence type="ECO:0000313" key="2">
    <source>
        <dbReference type="EMBL" id="MBJ7545148.1"/>
    </source>
</evidence>
<dbReference type="Proteomes" id="UP000623250">
    <property type="component" value="Unassembled WGS sequence"/>
</dbReference>
<organism evidence="2 3">
    <name type="scientific">Rhodomicrobium udaipurense</name>
    <dbReference type="NCBI Taxonomy" id="1202716"/>
    <lineage>
        <taxon>Bacteria</taxon>
        <taxon>Pseudomonadati</taxon>
        <taxon>Pseudomonadota</taxon>
        <taxon>Alphaproteobacteria</taxon>
        <taxon>Hyphomicrobiales</taxon>
        <taxon>Hyphomicrobiaceae</taxon>
        <taxon>Rhodomicrobium</taxon>
    </lineage>
</organism>
<keyword evidence="2" id="KW-0808">Transferase</keyword>
<accession>A0A8I1GDQ5</accession>
<dbReference type="PANTHER" id="PTHR43685">
    <property type="entry name" value="GLYCOSYLTRANSFERASE"/>
    <property type="match status" value="1"/>
</dbReference>
<dbReference type="Gene3D" id="3.90.550.10">
    <property type="entry name" value="Spore Coat Polysaccharide Biosynthesis Protein SpsA, Chain A"/>
    <property type="match status" value="1"/>
</dbReference>
<dbReference type="GO" id="GO:0016740">
    <property type="term" value="F:transferase activity"/>
    <property type="evidence" value="ECO:0007669"/>
    <property type="project" value="UniProtKB-KW"/>
</dbReference>
<gene>
    <name evidence="2" type="ORF">JDN41_16470</name>
</gene>
<dbReference type="InterPro" id="IPR001173">
    <property type="entry name" value="Glyco_trans_2-like"/>
</dbReference>
<sequence length="382" mass="42791">MSTLFDKDDLKNRVWDAGAPSLGIQGIFDTISGIEIKVPLVSVVICNYNQGKYSRDAIVSVAHQTYVDFECIVVDDCSTDDSISHIEAALDEVDDRRFRFIKRQQNGGQMAAMFTGFDASSGQFVAFLDADDVWLPSFLEKHVCCHLSPDATAALSSTNLAMVEADCTLISGAQWSLPLRIHQRVDRVAISHPKLKREIAEKNDDSLCYCVANLEQWIWAPTSGLVFRRAVLEVIRPENTCDFRICADLYLARFAHVIGGTIYSRQVHGVYRLHGANMFAKHAVFGDGVANGHIPLEIEVATRRTMAEKLSSDPLLAKLLEGRPGYRVRILGRLLKKDARYVLNNSKLKGALPRKLIRKMRLKAMLDRLKLALRLGFKAKER</sequence>
<dbReference type="PANTHER" id="PTHR43685:SF11">
    <property type="entry name" value="GLYCOSYLTRANSFERASE TAGX-RELATED"/>
    <property type="match status" value="1"/>
</dbReference>
<dbReference type="AlphaFoldDB" id="A0A8I1GDQ5"/>
<dbReference type="SUPFAM" id="SSF53448">
    <property type="entry name" value="Nucleotide-diphospho-sugar transferases"/>
    <property type="match status" value="1"/>
</dbReference>